<keyword evidence="9" id="KW-0648">Protein biosynthesis</keyword>
<feature type="domain" description="DNA2/NAM7 helicase helicase" evidence="7">
    <location>
        <begin position="99"/>
        <end position="277"/>
    </location>
</feature>
<feature type="coiled-coil region" evidence="6">
    <location>
        <begin position="512"/>
        <end position="584"/>
    </location>
</feature>
<dbReference type="EMBL" id="DSPX01000172">
    <property type="protein sequence ID" value="HGG02284.1"/>
    <property type="molecule type" value="Genomic_DNA"/>
</dbReference>
<keyword evidence="2" id="KW-0547">Nucleotide-binding</keyword>
<dbReference type="InterPro" id="IPR047187">
    <property type="entry name" value="SF1_C_Upf1"/>
</dbReference>
<evidence type="ECO:0000256" key="6">
    <source>
        <dbReference type="SAM" id="Coils"/>
    </source>
</evidence>
<protein>
    <submittedName>
        <fullName evidence="9">Translation initiation factor IF-2</fullName>
    </submittedName>
</protein>
<dbReference type="InterPro" id="IPR027417">
    <property type="entry name" value="P-loop_NTPase"/>
</dbReference>
<name>A0A7C3ZNP5_9CYAN</name>
<dbReference type="CDD" id="cd18808">
    <property type="entry name" value="SF1_C_Upf1"/>
    <property type="match status" value="1"/>
</dbReference>
<keyword evidence="4" id="KW-0347">Helicase</keyword>
<evidence type="ECO:0000256" key="4">
    <source>
        <dbReference type="ARBA" id="ARBA00022806"/>
    </source>
</evidence>
<accession>A0A7C3ZNP5</accession>
<evidence type="ECO:0000256" key="2">
    <source>
        <dbReference type="ARBA" id="ARBA00022741"/>
    </source>
</evidence>
<evidence type="ECO:0000313" key="9">
    <source>
        <dbReference type="EMBL" id="HGG02284.1"/>
    </source>
</evidence>
<dbReference type="GO" id="GO:0003743">
    <property type="term" value="F:translation initiation factor activity"/>
    <property type="evidence" value="ECO:0007669"/>
    <property type="project" value="UniProtKB-KW"/>
</dbReference>
<dbReference type="InterPro" id="IPR041679">
    <property type="entry name" value="DNA2/NAM7-like_C"/>
</dbReference>
<feature type="domain" description="DNA2/NAM7 helicase-like C-terminal" evidence="8">
    <location>
        <begin position="756"/>
        <end position="965"/>
    </location>
</feature>
<keyword evidence="5" id="KW-0067">ATP-binding</keyword>
<dbReference type="Pfam" id="PF13086">
    <property type="entry name" value="AAA_11"/>
    <property type="match status" value="2"/>
</dbReference>
<dbReference type="CDD" id="cd17934">
    <property type="entry name" value="DEXXQc_Upf1-like"/>
    <property type="match status" value="1"/>
</dbReference>
<dbReference type="InterPro" id="IPR050534">
    <property type="entry name" value="Coronavir_polyprotein_1ab"/>
</dbReference>
<dbReference type="PANTHER" id="PTHR43788:SF8">
    <property type="entry name" value="DNA-BINDING PROTEIN SMUBP-2"/>
    <property type="match status" value="1"/>
</dbReference>
<keyword evidence="9" id="KW-0396">Initiation factor</keyword>
<dbReference type="GO" id="GO:0005524">
    <property type="term" value="F:ATP binding"/>
    <property type="evidence" value="ECO:0007669"/>
    <property type="project" value="UniProtKB-KW"/>
</dbReference>
<gene>
    <name evidence="9" type="ORF">ENR15_16990</name>
</gene>
<evidence type="ECO:0000256" key="1">
    <source>
        <dbReference type="ARBA" id="ARBA00007913"/>
    </source>
</evidence>
<dbReference type="Gene3D" id="3.40.50.300">
    <property type="entry name" value="P-loop containing nucleotide triphosphate hydrolases"/>
    <property type="match status" value="3"/>
</dbReference>
<evidence type="ECO:0000256" key="3">
    <source>
        <dbReference type="ARBA" id="ARBA00022801"/>
    </source>
</evidence>
<keyword evidence="3" id="KW-0378">Hydrolase</keyword>
<evidence type="ECO:0000256" key="5">
    <source>
        <dbReference type="ARBA" id="ARBA00022840"/>
    </source>
</evidence>
<evidence type="ECO:0000259" key="8">
    <source>
        <dbReference type="Pfam" id="PF13087"/>
    </source>
</evidence>
<feature type="coiled-coil region" evidence="6">
    <location>
        <begin position="242"/>
        <end position="321"/>
    </location>
</feature>
<organism evidence="9">
    <name type="scientific">Planktothricoides sp. SpSt-374</name>
    <dbReference type="NCBI Taxonomy" id="2282167"/>
    <lineage>
        <taxon>Bacteria</taxon>
        <taxon>Bacillati</taxon>
        <taxon>Cyanobacteriota</taxon>
        <taxon>Cyanophyceae</taxon>
        <taxon>Oscillatoriophycideae</taxon>
        <taxon>Oscillatoriales</taxon>
        <taxon>Oscillatoriaceae</taxon>
        <taxon>Planktothricoides</taxon>
    </lineage>
</organism>
<dbReference type="InterPro" id="IPR041677">
    <property type="entry name" value="DNA2/NAM7_AAA_11"/>
</dbReference>
<dbReference type="PANTHER" id="PTHR43788">
    <property type="entry name" value="DNA2/NAM7 HELICASE FAMILY MEMBER"/>
    <property type="match status" value="1"/>
</dbReference>
<reference evidence="9" key="1">
    <citation type="journal article" date="2020" name="mSystems">
        <title>Genome- and Community-Level Interaction Insights into Carbon Utilization and Element Cycling Functions of Hydrothermarchaeota in Hydrothermal Sediment.</title>
        <authorList>
            <person name="Zhou Z."/>
            <person name="Liu Y."/>
            <person name="Xu W."/>
            <person name="Pan J."/>
            <person name="Luo Z.H."/>
            <person name="Li M."/>
        </authorList>
    </citation>
    <scope>NUCLEOTIDE SEQUENCE [LARGE SCALE GENOMIC DNA]</scope>
    <source>
        <strain evidence="9">SpSt-374</strain>
    </source>
</reference>
<dbReference type="SUPFAM" id="SSF52540">
    <property type="entry name" value="P-loop containing nucleoside triphosphate hydrolases"/>
    <property type="match status" value="1"/>
</dbReference>
<evidence type="ECO:0000259" key="7">
    <source>
        <dbReference type="Pfam" id="PF13086"/>
    </source>
</evidence>
<dbReference type="AlphaFoldDB" id="A0A7C3ZNP5"/>
<dbReference type="Pfam" id="PF13087">
    <property type="entry name" value="AAA_12"/>
    <property type="match status" value="1"/>
</dbReference>
<sequence>MGEIATVEAKNNQIKVELNSNLAESLALGESPLPNNGFLFYEDVGSLVQIGWQETAVGNLREGRTHNLYLGNFFFDATQARPLPATTPLAKEDLLLSEANDSQIAAVEAVLAAEDLVLLQGPPGTGKTTVIAEICYQVALRGGRTLIASQANLAVDNALSRLTHHPVLRPLREGDAGSKVGREGAPFLAHRVIDRWLENTAADCEKRLSKQQEIFRGLRPILTSQEKFQDYVATETNFPLEYQTLRDRQTDLEATRENKQRDRESLVQQYQQVNQLKIALEGILESNSIFLAYLARKLQELREQQAEISTAHSELRVWKKNANDNIYRLLKQSWQQRVVTEELIDLPIRSRELAQKHQPDRLPWQEAGDRLLGEIRQLITQGQQWDEICQVANRIYWLIFQCQTTIAEQKPSDSHISQYAQQLKAKIDSDQPLSIINQLLKFARQIVQRISQSQSDQEIYRDAALLKAIEQQYKILIQENQPSDSEIKLNRMAAEYVAAVTTQIRSFLNQLDAETKQKIQQLELDVVNLNNTQSPFPVLEGSKNYLANRLDELAAHIEQMSQAIAELDHQINECTSRIQNLQDDFNSTRDWWRTTWNMIPSHLKPDTREPEIFTTDFLTTVPDNFEPWQEQLNQAESYLGRYERTMQEWIERLRHPSEEDIAAISKQYLDNVNVVGITCIKAAKWSFSERFSNFDVVIIDEVSKSTPPELLIPALKGKKVVMIGDYRQLPPILAEENLDELAEELSVPREKVEFLEESWFKQQFDAAANAQTGITRKLNVQYRMHPQIMEAINQFYDDGDGGLSCGLTEPDGQRAHNLQCSFLREDQHIAWIKMPNNDTYRENRHGTSYQNPKEVICIKKVCEHFNKLWEARVANGEPKKEIGIITFYGAQLRLIDEQINRGNQFPNLDIRTGTVDRFQGMEKPVIIVSMVRNNPHKVVGFAKTPERVNVAFSRAKELLVIVGCHQLFTTLPIYQQVSQVVQNYNGFINVSQLH</sequence>
<feature type="domain" description="DNA2/NAM7 helicase helicase" evidence="7">
    <location>
        <begin position="480"/>
        <end position="733"/>
    </location>
</feature>
<proteinExistence type="inferred from homology"/>
<dbReference type="GO" id="GO:0016787">
    <property type="term" value="F:hydrolase activity"/>
    <property type="evidence" value="ECO:0007669"/>
    <property type="project" value="UniProtKB-KW"/>
</dbReference>
<comment type="caution">
    <text evidence="9">The sequence shown here is derived from an EMBL/GenBank/DDBJ whole genome shotgun (WGS) entry which is preliminary data.</text>
</comment>
<dbReference type="GO" id="GO:0043139">
    <property type="term" value="F:5'-3' DNA helicase activity"/>
    <property type="evidence" value="ECO:0007669"/>
    <property type="project" value="TreeGrafter"/>
</dbReference>
<keyword evidence="6" id="KW-0175">Coiled coil</keyword>
<comment type="similarity">
    <text evidence="1">Belongs to the DNA2/NAM7 helicase family.</text>
</comment>